<dbReference type="InterPro" id="IPR045864">
    <property type="entry name" value="aa-tRNA-synth_II/BPL/LPL"/>
</dbReference>
<evidence type="ECO:0000256" key="1">
    <source>
        <dbReference type="ARBA" id="ARBA00008226"/>
    </source>
</evidence>
<dbReference type="InterPro" id="IPR041715">
    <property type="entry name" value="HisRS-like_core"/>
</dbReference>
<evidence type="ECO:0000313" key="10">
    <source>
        <dbReference type="EMBL" id="HIV22652.1"/>
    </source>
</evidence>
<evidence type="ECO:0000256" key="5">
    <source>
        <dbReference type="ARBA" id="ARBA00022917"/>
    </source>
</evidence>
<keyword evidence="4" id="KW-0067">ATP-binding</keyword>
<evidence type="ECO:0000256" key="2">
    <source>
        <dbReference type="ARBA" id="ARBA00012815"/>
    </source>
</evidence>
<dbReference type="GO" id="GO:0005524">
    <property type="term" value="F:ATP binding"/>
    <property type="evidence" value="ECO:0007669"/>
    <property type="project" value="UniProtKB-KW"/>
</dbReference>
<proteinExistence type="inferred from homology"/>
<comment type="similarity">
    <text evidence="1">Belongs to the class-II aminoacyl-tRNA synthetase family.</text>
</comment>
<dbReference type="SUPFAM" id="SSF55681">
    <property type="entry name" value="Class II aaRS and biotin synthetases"/>
    <property type="match status" value="1"/>
</dbReference>
<sequence length="423" mass="47864">MKFITTPVKGMNDFLPEDMRLREHVLGLIRETYATYGFDQIETPAMEHIENLTGRQGGENEKLIFKVLKRGRELEKGMETGELADCGLRYDLTVPLARYYANNKNSLPTPLKALQMGSVWRADKPQKGRFRQFTQCDIDIIGDGSIMAEIELIAATSKMLTRIFSEVGIREFTVHINDRRILKAMAASAGFTPEQYDDVFIILDKMDKIGLEGVKESLLKKEYDPEAVESYIGLLNQITPGIKCGEFCGRIGGEYLDGRVASNMDAIMDSVSCMIDPSVRLEFDPTLVRGMSYYTGTIFEISIDGYNFSIAGGGRYDEMIGRFSNQQVPACGFSIGFERIVTILKDLNWTDEGNRKERRAFLVDERVEPGKLLEVFKLATAMREQGMIVTVQPLKKNAKFQVETLEKCGYREIRKVYSDTLLQ</sequence>
<dbReference type="GO" id="GO:0016740">
    <property type="term" value="F:transferase activity"/>
    <property type="evidence" value="ECO:0007669"/>
    <property type="project" value="UniProtKB-ARBA"/>
</dbReference>
<dbReference type="InterPro" id="IPR006195">
    <property type="entry name" value="aa-tRNA-synth_II"/>
</dbReference>
<organism evidence="10 11">
    <name type="scientific">Candidatus Merdiplasma excrementigallinarum</name>
    <dbReference type="NCBI Taxonomy" id="2840864"/>
    <lineage>
        <taxon>Bacteria</taxon>
        <taxon>Bacillati</taxon>
        <taxon>Bacillota</taxon>
        <taxon>Clostridia</taxon>
        <taxon>Lachnospirales</taxon>
        <taxon>Lachnospiraceae</taxon>
        <taxon>Lachnospiraceae incertae sedis</taxon>
        <taxon>Candidatus Merdiplasma</taxon>
    </lineage>
</organism>
<dbReference type="EC" id="6.1.1.21" evidence="2 7"/>
<dbReference type="Gene3D" id="3.30.930.10">
    <property type="entry name" value="Bira Bifunctional Protein, Domain 2"/>
    <property type="match status" value="1"/>
</dbReference>
<evidence type="ECO:0000256" key="7">
    <source>
        <dbReference type="NCBIfam" id="TIGR00442"/>
    </source>
</evidence>
<protein>
    <recommendedName>
        <fullName evidence="2 7">Histidine--tRNA ligase</fullName>
        <ecNumber evidence="2 7">6.1.1.21</ecNumber>
    </recommendedName>
</protein>
<dbReference type="InterPro" id="IPR015807">
    <property type="entry name" value="His-tRNA-ligase"/>
</dbReference>
<reference evidence="10" key="2">
    <citation type="journal article" date="2021" name="PeerJ">
        <title>Extensive microbial diversity within the chicken gut microbiome revealed by metagenomics and culture.</title>
        <authorList>
            <person name="Gilroy R."/>
            <person name="Ravi A."/>
            <person name="Getino M."/>
            <person name="Pursley I."/>
            <person name="Horton D.L."/>
            <person name="Alikhan N.F."/>
            <person name="Baker D."/>
            <person name="Gharbi K."/>
            <person name="Hall N."/>
            <person name="Watson M."/>
            <person name="Adriaenssens E.M."/>
            <person name="Foster-Nyarko E."/>
            <person name="Jarju S."/>
            <person name="Secka A."/>
            <person name="Antonio M."/>
            <person name="Oren A."/>
            <person name="Chaudhuri R.R."/>
            <person name="La Ragione R."/>
            <person name="Hildebrand F."/>
            <person name="Pallen M.J."/>
        </authorList>
    </citation>
    <scope>NUCLEOTIDE SEQUENCE</scope>
    <source>
        <strain evidence="10">ChiBcec6-7307</strain>
    </source>
</reference>
<dbReference type="InterPro" id="IPR004516">
    <property type="entry name" value="HisRS/HisZ"/>
</dbReference>
<dbReference type="GO" id="GO:0004821">
    <property type="term" value="F:histidine-tRNA ligase activity"/>
    <property type="evidence" value="ECO:0007669"/>
    <property type="project" value="UniProtKB-UniRule"/>
</dbReference>
<name>A0A9D1NYE6_9FIRM</name>
<comment type="caution">
    <text evidence="10">The sequence shown here is derived from an EMBL/GenBank/DDBJ whole genome shotgun (WGS) entry which is preliminary data.</text>
</comment>
<keyword evidence="5" id="KW-0648">Protein biosynthesis</keyword>
<evidence type="ECO:0000259" key="9">
    <source>
        <dbReference type="PROSITE" id="PS50862"/>
    </source>
</evidence>
<dbReference type="CDD" id="cd00773">
    <property type="entry name" value="HisRS-like_core"/>
    <property type="match status" value="1"/>
</dbReference>
<dbReference type="PANTHER" id="PTHR11476:SF7">
    <property type="entry name" value="HISTIDINE--TRNA LIGASE"/>
    <property type="match status" value="1"/>
</dbReference>
<feature type="binding site" evidence="8">
    <location>
        <position position="289"/>
    </location>
    <ligand>
        <name>L-histidine</name>
        <dbReference type="ChEBI" id="CHEBI:57595"/>
    </ligand>
</feature>
<dbReference type="EMBL" id="DVOS01000022">
    <property type="protein sequence ID" value="HIV22652.1"/>
    <property type="molecule type" value="Genomic_DNA"/>
</dbReference>
<dbReference type="AlphaFoldDB" id="A0A9D1NYE6"/>
<gene>
    <name evidence="10" type="primary">hisS</name>
    <name evidence="10" type="ORF">IAC80_01800</name>
</gene>
<accession>A0A9D1NYE6</accession>
<feature type="binding site" evidence="8">
    <location>
        <position position="135"/>
    </location>
    <ligand>
        <name>L-histidine</name>
        <dbReference type="ChEBI" id="CHEBI:57595"/>
    </ligand>
</feature>
<evidence type="ECO:0000313" key="11">
    <source>
        <dbReference type="Proteomes" id="UP000886889"/>
    </source>
</evidence>
<dbReference type="PROSITE" id="PS50862">
    <property type="entry name" value="AA_TRNA_LIGASE_II"/>
    <property type="match status" value="1"/>
</dbReference>
<dbReference type="GO" id="GO:0140096">
    <property type="term" value="F:catalytic activity, acting on a protein"/>
    <property type="evidence" value="ECO:0007669"/>
    <property type="project" value="UniProtKB-ARBA"/>
</dbReference>
<evidence type="ECO:0000256" key="6">
    <source>
        <dbReference type="ARBA" id="ARBA00047639"/>
    </source>
</evidence>
<dbReference type="GO" id="GO:0005737">
    <property type="term" value="C:cytoplasm"/>
    <property type="evidence" value="ECO:0007669"/>
    <property type="project" value="UniProtKB-UniRule"/>
</dbReference>
<dbReference type="Proteomes" id="UP000886889">
    <property type="component" value="Unassembled WGS sequence"/>
</dbReference>
<feature type="binding site" evidence="8">
    <location>
        <begin position="293"/>
        <end position="294"/>
    </location>
    <ligand>
        <name>L-histidine</name>
        <dbReference type="ChEBI" id="CHEBI:57595"/>
    </ligand>
</feature>
<comment type="catalytic activity">
    <reaction evidence="6">
        <text>tRNA(His) + L-histidine + ATP = L-histidyl-tRNA(His) + AMP + diphosphate + H(+)</text>
        <dbReference type="Rhea" id="RHEA:17313"/>
        <dbReference type="Rhea" id="RHEA-COMP:9665"/>
        <dbReference type="Rhea" id="RHEA-COMP:9689"/>
        <dbReference type="ChEBI" id="CHEBI:15378"/>
        <dbReference type="ChEBI" id="CHEBI:30616"/>
        <dbReference type="ChEBI" id="CHEBI:33019"/>
        <dbReference type="ChEBI" id="CHEBI:57595"/>
        <dbReference type="ChEBI" id="CHEBI:78442"/>
        <dbReference type="ChEBI" id="CHEBI:78527"/>
        <dbReference type="ChEBI" id="CHEBI:456215"/>
        <dbReference type="EC" id="6.1.1.21"/>
    </reaction>
</comment>
<evidence type="ECO:0000256" key="4">
    <source>
        <dbReference type="ARBA" id="ARBA00022840"/>
    </source>
</evidence>
<dbReference type="PANTHER" id="PTHR11476">
    <property type="entry name" value="HISTIDYL-TRNA SYNTHETASE"/>
    <property type="match status" value="1"/>
</dbReference>
<feature type="binding site" evidence="8">
    <location>
        <position position="121"/>
    </location>
    <ligand>
        <name>L-histidine</name>
        <dbReference type="ChEBI" id="CHEBI:57595"/>
    </ligand>
</feature>
<dbReference type="PIRSF" id="PIRSF001549">
    <property type="entry name" value="His-tRNA_synth"/>
    <property type="match status" value="1"/>
</dbReference>
<feature type="binding site" evidence="8">
    <location>
        <begin position="91"/>
        <end position="93"/>
    </location>
    <ligand>
        <name>L-histidine</name>
        <dbReference type="ChEBI" id="CHEBI:57595"/>
    </ligand>
</feature>
<keyword evidence="3" id="KW-0547">Nucleotide-binding</keyword>
<evidence type="ECO:0000256" key="3">
    <source>
        <dbReference type="ARBA" id="ARBA00022741"/>
    </source>
</evidence>
<feature type="domain" description="Aminoacyl-transfer RNA synthetases class-II family profile" evidence="9">
    <location>
        <begin position="10"/>
        <end position="369"/>
    </location>
</feature>
<feature type="binding site" evidence="8">
    <location>
        <position position="139"/>
    </location>
    <ligand>
        <name>L-histidine</name>
        <dbReference type="ChEBI" id="CHEBI:57595"/>
    </ligand>
</feature>
<evidence type="ECO:0000256" key="8">
    <source>
        <dbReference type="PIRSR" id="PIRSR001549-1"/>
    </source>
</evidence>
<keyword evidence="10" id="KW-0436">Ligase</keyword>
<dbReference type="NCBIfam" id="TIGR00442">
    <property type="entry name" value="hisS"/>
    <property type="match status" value="1"/>
</dbReference>
<dbReference type="GO" id="GO:0006427">
    <property type="term" value="P:histidyl-tRNA aminoacylation"/>
    <property type="evidence" value="ECO:0007669"/>
    <property type="project" value="UniProtKB-UniRule"/>
</dbReference>
<dbReference type="Pfam" id="PF13393">
    <property type="entry name" value="tRNA-synt_His"/>
    <property type="match status" value="1"/>
</dbReference>
<reference evidence="10" key="1">
    <citation type="submission" date="2020-10" db="EMBL/GenBank/DDBJ databases">
        <authorList>
            <person name="Gilroy R."/>
        </authorList>
    </citation>
    <scope>NUCLEOTIDE SEQUENCE</scope>
    <source>
        <strain evidence="10">ChiBcec6-7307</strain>
    </source>
</reference>